<dbReference type="InterPro" id="IPR032519">
    <property type="entry name" value="YbgF_tri"/>
</dbReference>
<feature type="compositionally biased region" description="Low complexity" evidence="1">
    <location>
        <begin position="76"/>
        <end position="110"/>
    </location>
</feature>
<name>A0A3C1KQL1_9GAMM</name>
<organism evidence="3 4">
    <name type="scientific">Haliea salexigens</name>
    <dbReference type="NCBI Taxonomy" id="287487"/>
    <lineage>
        <taxon>Bacteria</taxon>
        <taxon>Pseudomonadati</taxon>
        <taxon>Pseudomonadota</taxon>
        <taxon>Gammaproteobacteria</taxon>
        <taxon>Cellvibrionales</taxon>
        <taxon>Halieaceae</taxon>
        <taxon>Haliea</taxon>
    </lineage>
</organism>
<evidence type="ECO:0000256" key="1">
    <source>
        <dbReference type="SAM" id="MobiDB-lite"/>
    </source>
</evidence>
<dbReference type="GO" id="GO:0070206">
    <property type="term" value="P:protein trimerization"/>
    <property type="evidence" value="ECO:0007669"/>
    <property type="project" value="InterPro"/>
</dbReference>
<dbReference type="Pfam" id="PF16331">
    <property type="entry name" value="TolA_bind_tri"/>
    <property type="match status" value="1"/>
</dbReference>
<protein>
    <submittedName>
        <fullName evidence="3">Tol-pal system protein YbgF</fullName>
    </submittedName>
</protein>
<dbReference type="AlphaFoldDB" id="A0A3C1KQL1"/>
<evidence type="ECO:0000313" key="3">
    <source>
        <dbReference type="EMBL" id="HAN28861.1"/>
    </source>
</evidence>
<feature type="region of interest" description="Disordered" evidence="1">
    <location>
        <begin position="73"/>
        <end position="110"/>
    </location>
</feature>
<dbReference type="Proteomes" id="UP000259273">
    <property type="component" value="Unassembled WGS sequence"/>
</dbReference>
<comment type="caution">
    <text evidence="3">The sequence shown here is derived from an EMBL/GenBank/DDBJ whole genome shotgun (WGS) entry which is preliminary data.</text>
</comment>
<evidence type="ECO:0000259" key="2">
    <source>
        <dbReference type="Pfam" id="PF16331"/>
    </source>
</evidence>
<sequence>MAPAAPAPVAAAGGNAGQLMLQVQQLQQEVMRLNGVVEEQAHELRTLKSQSLERYLDIDRRLSLLAGGSVDGAELPAAGPAAVDSAAAPAPRPEAAGAAGTTEQPGEAAA</sequence>
<feature type="domain" description="YbgF trimerisation" evidence="2">
    <location>
        <begin position="18"/>
        <end position="68"/>
    </location>
</feature>
<proteinExistence type="predicted"/>
<reference evidence="3 4" key="1">
    <citation type="journal article" date="2018" name="Nat. Biotechnol.">
        <title>A standardized bacterial taxonomy based on genome phylogeny substantially revises the tree of life.</title>
        <authorList>
            <person name="Parks D.H."/>
            <person name="Chuvochina M."/>
            <person name="Waite D.W."/>
            <person name="Rinke C."/>
            <person name="Skarshewski A."/>
            <person name="Chaumeil P.A."/>
            <person name="Hugenholtz P."/>
        </authorList>
    </citation>
    <scope>NUCLEOTIDE SEQUENCE [LARGE SCALE GENOMIC DNA]</scope>
    <source>
        <strain evidence="3">UBA9158</strain>
    </source>
</reference>
<dbReference type="EMBL" id="DMND01000191">
    <property type="protein sequence ID" value="HAN28861.1"/>
    <property type="molecule type" value="Genomic_DNA"/>
</dbReference>
<feature type="non-terminal residue" evidence="3">
    <location>
        <position position="110"/>
    </location>
</feature>
<accession>A0A3C1KQL1</accession>
<dbReference type="Gene3D" id="1.20.5.110">
    <property type="match status" value="1"/>
</dbReference>
<gene>
    <name evidence="3" type="ORF">DCP75_14275</name>
</gene>
<evidence type="ECO:0000313" key="4">
    <source>
        <dbReference type="Proteomes" id="UP000259273"/>
    </source>
</evidence>